<dbReference type="PANTHER" id="PTHR23021">
    <property type="entry name" value="SERPENTINE RECEPTOR, CLASS T"/>
    <property type="match status" value="1"/>
</dbReference>
<comment type="caution">
    <text evidence="2">The sequence shown here is derived from an EMBL/GenBank/DDBJ whole genome shotgun (WGS) entry which is preliminary data.</text>
</comment>
<dbReference type="EMBL" id="BTRK01000004">
    <property type="protein sequence ID" value="GMR47146.1"/>
    <property type="molecule type" value="Genomic_DNA"/>
</dbReference>
<feature type="transmembrane region" description="Helical" evidence="1">
    <location>
        <begin position="110"/>
        <end position="134"/>
    </location>
</feature>
<organism evidence="2 3">
    <name type="scientific">Pristionchus mayeri</name>
    <dbReference type="NCBI Taxonomy" id="1317129"/>
    <lineage>
        <taxon>Eukaryota</taxon>
        <taxon>Metazoa</taxon>
        <taxon>Ecdysozoa</taxon>
        <taxon>Nematoda</taxon>
        <taxon>Chromadorea</taxon>
        <taxon>Rhabditida</taxon>
        <taxon>Rhabditina</taxon>
        <taxon>Diplogasteromorpha</taxon>
        <taxon>Diplogasteroidea</taxon>
        <taxon>Neodiplogasteridae</taxon>
        <taxon>Pristionchus</taxon>
    </lineage>
</organism>
<feature type="non-terminal residue" evidence="2">
    <location>
        <position position="332"/>
    </location>
</feature>
<keyword evidence="1" id="KW-0472">Membrane</keyword>
<proteinExistence type="predicted"/>
<dbReference type="Proteomes" id="UP001328107">
    <property type="component" value="Unassembled WGS sequence"/>
</dbReference>
<dbReference type="PANTHER" id="PTHR23021:SF11">
    <property type="entry name" value="SERPENTINE RECEPTOR, CLASS T"/>
    <property type="match status" value="1"/>
</dbReference>
<feature type="transmembrane region" description="Helical" evidence="1">
    <location>
        <begin position="39"/>
        <end position="63"/>
    </location>
</feature>
<feature type="transmembrane region" description="Helical" evidence="1">
    <location>
        <begin position="196"/>
        <end position="225"/>
    </location>
</feature>
<dbReference type="InterPro" id="IPR019425">
    <property type="entry name" value="7TM_GPCR_serpentine_rcpt_Srt"/>
</dbReference>
<keyword evidence="3" id="KW-1185">Reference proteome</keyword>
<dbReference type="AlphaFoldDB" id="A0AAN5I0U5"/>
<feature type="transmembrane region" description="Helical" evidence="1">
    <location>
        <begin position="75"/>
        <end position="98"/>
    </location>
</feature>
<gene>
    <name evidence="2" type="ORF">PMAYCL1PPCAC_17341</name>
</gene>
<evidence type="ECO:0000313" key="3">
    <source>
        <dbReference type="Proteomes" id="UP001328107"/>
    </source>
</evidence>
<accession>A0AAN5I0U5</accession>
<evidence type="ECO:0008006" key="4">
    <source>
        <dbReference type="Google" id="ProtNLM"/>
    </source>
</evidence>
<feature type="transmembrane region" description="Helical" evidence="1">
    <location>
        <begin position="246"/>
        <end position="267"/>
    </location>
</feature>
<name>A0AAN5I0U5_9BILA</name>
<dbReference type="Pfam" id="PF10321">
    <property type="entry name" value="7TM_GPCR_Srt"/>
    <property type="match status" value="1"/>
</dbReference>
<feature type="transmembrane region" description="Helical" evidence="1">
    <location>
        <begin position="155"/>
        <end position="176"/>
    </location>
</feature>
<evidence type="ECO:0000313" key="2">
    <source>
        <dbReference type="EMBL" id="GMR47146.1"/>
    </source>
</evidence>
<protein>
    <recommendedName>
        <fullName evidence="4">G protein-coupled receptor</fullName>
    </recommendedName>
</protein>
<dbReference type="Gene3D" id="1.20.1070.10">
    <property type="entry name" value="Rhodopsin 7-helix transmembrane proteins"/>
    <property type="match status" value="1"/>
</dbReference>
<feature type="transmembrane region" description="Helical" evidence="1">
    <location>
        <begin position="279"/>
        <end position="298"/>
    </location>
</feature>
<dbReference type="SUPFAM" id="SSF81321">
    <property type="entry name" value="Family A G protein-coupled receptor-like"/>
    <property type="match status" value="1"/>
</dbReference>
<reference evidence="3" key="1">
    <citation type="submission" date="2022-10" db="EMBL/GenBank/DDBJ databases">
        <title>Genome assembly of Pristionchus species.</title>
        <authorList>
            <person name="Yoshida K."/>
            <person name="Sommer R.J."/>
        </authorList>
    </citation>
    <scope>NUCLEOTIDE SEQUENCE [LARGE SCALE GENOMIC DNA]</scope>
    <source>
        <strain evidence="3">RS5460</strain>
    </source>
</reference>
<sequence>MTTVPLGPIWNTFDHPGYNCSRTMEAGLAWNKVHSWTQTAFGCWSIFFGVAAEVLYLPCMLALRKERNSCYRIMYALSINDMLTIPVSSIIFGVGLIMGEVYCSHPTFHFFLGAFGLGGHSSWCCASMIVLILASNRVAELLNKAYLFKGVRTTIFLYVSLAYGLAVGLFTPPPMLNSQFQSYFFNPFISFTEQYVFVNWFHAINNIAVVFFSSSMYAFLCIILIMKQGAMGTEQGRKRMRASYSVFLQAGLIMSFNMVSSSIYVYMNFFYTPLWLVQVAQLMWQFAQGMPPVIYLGLNQTIRRYTANMLSTDSAVTHVRHESLARSRKSER</sequence>
<evidence type="ECO:0000256" key="1">
    <source>
        <dbReference type="SAM" id="Phobius"/>
    </source>
</evidence>
<keyword evidence="1" id="KW-0812">Transmembrane</keyword>
<keyword evidence="1" id="KW-1133">Transmembrane helix</keyword>